<organism evidence="3 4">
    <name type="scientific">Volvox africanus</name>
    <dbReference type="NCBI Taxonomy" id="51714"/>
    <lineage>
        <taxon>Eukaryota</taxon>
        <taxon>Viridiplantae</taxon>
        <taxon>Chlorophyta</taxon>
        <taxon>core chlorophytes</taxon>
        <taxon>Chlorophyceae</taxon>
        <taxon>CS clade</taxon>
        <taxon>Chlamydomonadales</taxon>
        <taxon>Volvocaceae</taxon>
        <taxon>Volvox</taxon>
    </lineage>
</organism>
<protein>
    <recommendedName>
        <fullName evidence="2">Lon N-terminal domain-containing protein</fullName>
    </recommendedName>
</protein>
<dbReference type="InterPro" id="IPR015947">
    <property type="entry name" value="PUA-like_sf"/>
</dbReference>
<dbReference type="SUPFAM" id="SSF88697">
    <property type="entry name" value="PUA domain-like"/>
    <property type="match status" value="1"/>
</dbReference>
<feature type="region of interest" description="Disordered" evidence="1">
    <location>
        <begin position="499"/>
        <end position="542"/>
    </location>
</feature>
<evidence type="ECO:0000256" key="1">
    <source>
        <dbReference type="SAM" id="MobiDB-lite"/>
    </source>
</evidence>
<reference evidence="3" key="1">
    <citation type="journal article" date="2021" name="Proc. Natl. Acad. Sci. U.S.A.">
        <title>Three genomes in the algal genus Volvox reveal the fate of a haploid sex-determining region after a transition to homothallism.</title>
        <authorList>
            <person name="Yamamoto K."/>
            <person name="Hamaji T."/>
            <person name="Kawai-Toyooka H."/>
            <person name="Matsuzaki R."/>
            <person name="Takahashi F."/>
            <person name="Nishimura Y."/>
            <person name="Kawachi M."/>
            <person name="Noguchi H."/>
            <person name="Minakuchi Y."/>
            <person name="Umen J.G."/>
            <person name="Toyoda A."/>
            <person name="Nozaki H."/>
        </authorList>
    </citation>
    <scope>NUCLEOTIDE SEQUENCE</scope>
    <source>
        <strain evidence="3">NIES-3780</strain>
    </source>
</reference>
<comment type="caution">
    <text evidence="3">The sequence shown here is derived from an EMBL/GenBank/DDBJ whole genome shotgun (WGS) entry which is preliminary data.</text>
</comment>
<dbReference type="PANTHER" id="PTHR46732:SF8">
    <property type="entry name" value="ATP-DEPENDENT PROTEASE LA (LON) DOMAIN PROTEIN"/>
    <property type="match status" value="1"/>
</dbReference>
<evidence type="ECO:0000259" key="2">
    <source>
        <dbReference type="Pfam" id="PF02190"/>
    </source>
</evidence>
<dbReference type="EMBL" id="BNCO01000008">
    <property type="protein sequence ID" value="GIL50097.1"/>
    <property type="molecule type" value="Genomic_DNA"/>
</dbReference>
<name>A0A8J4AY69_9CHLO</name>
<dbReference type="Proteomes" id="UP000747399">
    <property type="component" value="Unassembled WGS sequence"/>
</dbReference>
<evidence type="ECO:0000313" key="3">
    <source>
        <dbReference type="EMBL" id="GIL50097.1"/>
    </source>
</evidence>
<sequence>MKVCYVQRVVERYLHRGYVIDKNILGYIMVRDLRRQGASQPGQSSRLSCRSPFHNILYHTTNISSRNGIYFQVHSLRYSVLRCSSSGFYNPDVREAAKRLSAIFYYEPGKITCHNTPPPTAAEHLVDVDLPSSPALEQPVSNKGPDPICSPSVTPPAPQLHDIPLWRADSVVLPGQQALLHVHTPHYVHMFDGLFASSPRGPWLFGHVHLPAGSRNLGAPEWALCAAGSRAPTVGVLMEVNRALRLEDGKLMVLATALCRIKVRQCMSETPYSRASVEVFHDDELLESFHITALQAALGTVTSGETAAAVRPMDPTFATCVRNPAVQQPICGKGPGTSGPVGMAPRIDAADAALRTAAIAVQAAATAANWRWLGYEAFTARSVAWTGRCPVEGTDAWDTRRLVSELVDHGVLNVVPFADGPVAGRWDLMALREAATADAAAAAASAVVAGCTEEAQEPGPSTLAANDATGMATKRDAAGGVRRGDLAAGEIAAEGNFVSGSTASFRSGPDEPAVGEKSSNQESTRRTFGATNGGDEEGKEDDLTGHTVYDLLLLESRLWRELDLLAVLQARVHQQRLGLPLGLLQLRPSDELAAVQLEAAMPPSAPCRQLSTTTTCGTTGGNMDSGLQNFSATGVPTNRLADDVSFAVGGIPANSSLEAPQEQQQFITAQPRVHPASEGLDVYCHSDYPLERRITRMSFAVAGIFIEAQDSASRQQLLEMTSVRMRLQDVLRRAKKARSILAAMAAVKTLRPGKREL</sequence>
<evidence type="ECO:0000313" key="4">
    <source>
        <dbReference type="Proteomes" id="UP000747399"/>
    </source>
</evidence>
<dbReference type="InterPro" id="IPR046336">
    <property type="entry name" value="Lon_prtase_N_sf"/>
</dbReference>
<dbReference type="PANTHER" id="PTHR46732">
    <property type="entry name" value="ATP-DEPENDENT PROTEASE LA (LON) DOMAIN PROTEIN"/>
    <property type="match status" value="1"/>
</dbReference>
<proteinExistence type="predicted"/>
<dbReference type="Gene3D" id="2.30.130.40">
    <property type="entry name" value="LON domain-like"/>
    <property type="match status" value="1"/>
</dbReference>
<gene>
    <name evidence="3" type="ORF">Vafri_6393</name>
</gene>
<dbReference type="AlphaFoldDB" id="A0A8J4AY69"/>
<dbReference type="InterPro" id="IPR003111">
    <property type="entry name" value="Lon_prtase_N"/>
</dbReference>
<feature type="domain" description="Lon N-terminal" evidence="2">
    <location>
        <begin position="169"/>
        <end position="296"/>
    </location>
</feature>
<accession>A0A8J4AY69</accession>
<dbReference type="Pfam" id="PF02190">
    <property type="entry name" value="LON_substr_bdg"/>
    <property type="match status" value="1"/>
</dbReference>
<keyword evidence="4" id="KW-1185">Reference proteome</keyword>